<protein>
    <submittedName>
        <fullName evidence="4">CHAP domain-containing protein</fullName>
    </submittedName>
</protein>
<evidence type="ECO:0000259" key="3">
    <source>
        <dbReference type="PROSITE" id="PS50911"/>
    </source>
</evidence>
<dbReference type="RefSeq" id="WP_157802885.1">
    <property type="nucleotide sequence ID" value="NZ_PGFB01000003.1"/>
</dbReference>
<feature type="region of interest" description="Disordered" evidence="1">
    <location>
        <begin position="1"/>
        <end position="40"/>
    </location>
</feature>
<evidence type="ECO:0000256" key="2">
    <source>
        <dbReference type="SAM" id="Phobius"/>
    </source>
</evidence>
<feature type="compositionally biased region" description="Polar residues" evidence="1">
    <location>
        <begin position="1"/>
        <end position="15"/>
    </location>
</feature>
<feature type="domain" description="Peptidase C51" evidence="3">
    <location>
        <begin position="282"/>
        <end position="412"/>
    </location>
</feature>
<comment type="caution">
    <text evidence="4">The sequence shown here is derived from an EMBL/GenBank/DDBJ whole genome shotgun (WGS) entry which is preliminary data.</text>
</comment>
<gene>
    <name evidence="4" type="ORF">CLV54_1777</name>
</gene>
<organism evidence="4 5">
    <name type="scientific">Compostimonas suwonensis</name>
    <dbReference type="NCBI Taxonomy" id="1048394"/>
    <lineage>
        <taxon>Bacteria</taxon>
        <taxon>Bacillati</taxon>
        <taxon>Actinomycetota</taxon>
        <taxon>Actinomycetes</taxon>
        <taxon>Micrococcales</taxon>
        <taxon>Microbacteriaceae</taxon>
        <taxon>Compostimonas</taxon>
    </lineage>
</organism>
<dbReference type="AlphaFoldDB" id="A0A2M9BVL4"/>
<keyword evidence="5" id="KW-1185">Reference proteome</keyword>
<evidence type="ECO:0000313" key="5">
    <source>
        <dbReference type="Proteomes" id="UP000230161"/>
    </source>
</evidence>
<name>A0A2M9BVL4_9MICO</name>
<dbReference type="Gene3D" id="3.90.1720.10">
    <property type="entry name" value="endopeptidase domain like (from Nostoc punctiforme)"/>
    <property type="match status" value="1"/>
</dbReference>
<reference evidence="4 5" key="1">
    <citation type="submission" date="2017-11" db="EMBL/GenBank/DDBJ databases">
        <title>Genomic Encyclopedia of Archaeal and Bacterial Type Strains, Phase II (KMG-II): From Individual Species to Whole Genera.</title>
        <authorList>
            <person name="Goeker M."/>
        </authorList>
    </citation>
    <scope>NUCLEOTIDE SEQUENCE [LARGE SCALE GENOMIC DNA]</scope>
    <source>
        <strain evidence="4 5">DSM 25625</strain>
    </source>
</reference>
<proteinExistence type="predicted"/>
<dbReference type="PROSITE" id="PS50911">
    <property type="entry name" value="CHAP"/>
    <property type="match status" value="1"/>
</dbReference>
<dbReference type="Proteomes" id="UP000230161">
    <property type="component" value="Unassembled WGS sequence"/>
</dbReference>
<dbReference type="OrthoDB" id="5496837at2"/>
<keyword evidence="2" id="KW-0472">Membrane</keyword>
<dbReference type="EMBL" id="PGFB01000003">
    <property type="protein sequence ID" value="PJJ61986.1"/>
    <property type="molecule type" value="Genomic_DNA"/>
</dbReference>
<dbReference type="InterPro" id="IPR038765">
    <property type="entry name" value="Papain-like_cys_pep_sf"/>
</dbReference>
<keyword evidence="2" id="KW-0812">Transmembrane</keyword>
<feature type="transmembrane region" description="Helical" evidence="2">
    <location>
        <begin position="176"/>
        <end position="202"/>
    </location>
</feature>
<dbReference type="Pfam" id="PF05257">
    <property type="entry name" value="CHAP"/>
    <property type="match status" value="1"/>
</dbReference>
<keyword evidence="2" id="KW-1133">Transmembrane helix</keyword>
<evidence type="ECO:0000313" key="4">
    <source>
        <dbReference type="EMBL" id="PJJ61986.1"/>
    </source>
</evidence>
<sequence length="414" mass="42954">MTASSESGETEQPLSASDDHITPPVYSSRRERRLAERAGVRAPAGLSVPAAASPIERMPAAASETAVTVPPAEAAPAAVSRRDAVAAERAAVVPVTTAVVPVVAFPVERTAAPAYLAPAADAAPVYLVASTSVSAASAAPVVRASAPSVAPAAPAAEKALPSGSPKTVPDHKRKAGWLNIAIVVAVVPGLFATFALPAYAFAPDGESGFTTSALDGFKDSSAQSVTVAASADAVITRESYTATSQEELDAAKVEAAEEAARQSRIASYVAGAVTGVRAEGDDYPWAFELPDSAGGGLSPLGYYFRECVDFVAWRLNRDAGSLTPPYKFVWSNLTPSGGSAYNWANAWQQAGRMTGSTPVPGSVAWFNGNHVAYVQKVSEDGQQVTLEEYNWGNDHAYHTRTVEASSVPLYLYAP</sequence>
<evidence type="ECO:0000256" key="1">
    <source>
        <dbReference type="SAM" id="MobiDB-lite"/>
    </source>
</evidence>
<dbReference type="SUPFAM" id="SSF54001">
    <property type="entry name" value="Cysteine proteinases"/>
    <property type="match status" value="1"/>
</dbReference>
<accession>A0A2M9BVL4</accession>
<dbReference type="InterPro" id="IPR007921">
    <property type="entry name" value="CHAP_dom"/>
</dbReference>